<accession>A0A0G0IAB7</accession>
<comment type="caution">
    <text evidence="1">The sequence shown here is derived from an EMBL/GenBank/DDBJ whole genome shotgun (WGS) entry which is preliminary data.</text>
</comment>
<evidence type="ECO:0000313" key="1">
    <source>
        <dbReference type="EMBL" id="KKQ47940.1"/>
    </source>
</evidence>
<dbReference type="Proteomes" id="UP000034366">
    <property type="component" value="Unassembled WGS sequence"/>
</dbReference>
<organism evidence="1 2">
    <name type="scientific">Candidatus Woesebacteria bacterium GW2011_GWD1_38_10</name>
    <dbReference type="NCBI Taxonomy" id="1618592"/>
    <lineage>
        <taxon>Bacteria</taxon>
        <taxon>Candidatus Woeseibacteriota</taxon>
    </lineage>
</organism>
<gene>
    <name evidence="1" type="ORF">US67_C0044G0001</name>
</gene>
<sequence length="24" mass="2762">MDIGKIRIVEITSELSKSYVDYAM</sequence>
<feature type="non-terminal residue" evidence="1">
    <location>
        <position position="24"/>
    </location>
</feature>
<protein>
    <submittedName>
        <fullName evidence="1">Uncharacterized protein</fullName>
    </submittedName>
</protein>
<evidence type="ECO:0000313" key="2">
    <source>
        <dbReference type="Proteomes" id="UP000034366"/>
    </source>
</evidence>
<dbReference type="AlphaFoldDB" id="A0A0G0IAB7"/>
<proteinExistence type="predicted"/>
<dbReference type="EMBL" id="LBTW01000044">
    <property type="protein sequence ID" value="KKQ47940.1"/>
    <property type="molecule type" value="Genomic_DNA"/>
</dbReference>
<name>A0A0G0IAB7_9BACT</name>
<reference evidence="1 2" key="1">
    <citation type="journal article" date="2015" name="Nature">
        <title>rRNA introns, odd ribosomes, and small enigmatic genomes across a large radiation of phyla.</title>
        <authorList>
            <person name="Brown C.T."/>
            <person name="Hug L.A."/>
            <person name="Thomas B.C."/>
            <person name="Sharon I."/>
            <person name="Castelle C.J."/>
            <person name="Singh A."/>
            <person name="Wilkins M.J."/>
            <person name="Williams K.H."/>
            <person name="Banfield J.F."/>
        </authorList>
    </citation>
    <scope>NUCLEOTIDE SEQUENCE [LARGE SCALE GENOMIC DNA]</scope>
</reference>